<dbReference type="PROSITE" id="PS00409">
    <property type="entry name" value="PROKAR_NTER_METHYL"/>
    <property type="match status" value="1"/>
</dbReference>
<protein>
    <recommendedName>
        <fullName evidence="4">General secretion pathway GspH domain-containing protein</fullName>
    </recommendedName>
</protein>
<keyword evidence="1" id="KW-1133">Transmembrane helix</keyword>
<comment type="caution">
    <text evidence="2">The sequence shown here is derived from an EMBL/GenBank/DDBJ whole genome shotgun (WGS) entry which is preliminary data.</text>
</comment>
<keyword evidence="1" id="KW-0472">Membrane</keyword>
<dbReference type="EMBL" id="SJPV01000007">
    <property type="protein sequence ID" value="TWU34929.1"/>
    <property type="molecule type" value="Genomic_DNA"/>
</dbReference>
<keyword evidence="1" id="KW-0812">Transmembrane</keyword>
<evidence type="ECO:0000313" key="3">
    <source>
        <dbReference type="Proteomes" id="UP000319143"/>
    </source>
</evidence>
<evidence type="ECO:0008006" key="4">
    <source>
        <dbReference type="Google" id="ProtNLM"/>
    </source>
</evidence>
<evidence type="ECO:0000313" key="2">
    <source>
        <dbReference type="EMBL" id="TWU34929.1"/>
    </source>
</evidence>
<dbReference type="AlphaFoldDB" id="A0A5C6DJ50"/>
<organism evidence="2 3">
    <name type="scientific">Novipirellula artificiosorum</name>
    <dbReference type="NCBI Taxonomy" id="2528016"/>
    <lineage>
        <taxon>Bacteria</taxon>
        <taxon>Pseudomonadati</taxon>
        <taxon>Planctomycetota</taxon>
        <taxon>Planctomycetia</taxon>
        <taxon>Pirellulales</taxon>
        <taxon>Pirellulaceae</taxon>
        <taxon>Novipirellula</taxon>
    </lineage>
</organism>
<gene>
    <name evidence="2" type="ORF">Poly41_40730</name>
</gene>
<feature type="transmembrane region" description="Helical" evidence="1">
    <location>
        <begin position="20"/>
        <end position="43"/>
    </location>
</feature>
<sequence>MMNQDGLPARSVNRGLLRRGVTLLEAVMVIVLLSAAAVASSFVMDRNWSARRHVDAITKHVAATLNMARRTAVMNQADVIVTRDRDSSGDVLVITEMAGPFRDEQKRLIPLGSETRIAGSPTDIRFSPMATADRALRWTVSQSTTSGQIMVEPTTGLVTTRLP</sequence>
<dbReference type="InterPro" id="IPR012902">
    <property type="entry name" value="N_methyl_site"/>
</dbReference>
<name>A0A5C6DJ50_9BACT</name>
<dbReference type="Proteomes" id="UP000319143">
    <property type="component" value="Unassembled WGS sequence"/>
</dbReference>
<evidence type="ECO:0000256" key="1">
    <source>
        <dbReference type="SAM" id="Phobius"/>
    </source>
</evidence>
<keyword evidence="3" id="KW-1185">Reference proteome</keyword>
<dbReference type="Gene3D" id="3.55.40.10">
    <property type="entry name" value="minor pseudopilin epsh domain"/>
    <property type="match status" value="1"/>
</dbReference>
<accession>A0A5C6DJ50</accession>
<proteinExistence type="predicted"/>
<reference evidence="2 3" key="1">
    <citation type="submission" date="2019-02" db="EMBL/GenBank/DDBJ databases">
        <title>Deep-cultivation of Planctomycetes and their phenomic and genomic characterization uncovers novel biology.</title>
        <authorList>
            <person name="Wiegand S."/>
            <person name="Jogler M."/>
            <person name="Boedeker C."/>
            <person name="Pinto D."/>
            <person name="Vollmers J."/>
            <person name="Rivas-Marin E."/>
            <person name="Kohn T."/>
            <person name="Peeters S.H."/>
            <person name="Heuer A."/>
            <person name="Rast P."/>
            <person name="Oberbeckmann S."/>
            <person name="Bunk B."/>
            <person name="Jeske O."/>
            <person name="Meyerdierks A."/>
            <person name="Storesund J.E."/>
            <person name="Kallscheuer N."/>
            <person name="Luecker S."/>
            <person name="Lage O.M."/>
            <person name="Pohl T."/>
            <person name="Merkel B.J."/>
            <person name="Hornburger P."/>
            <person name="Mueller R.-W."/>
            <person name="Bruemmer F."/>
            <person name="Labrenz M."/>
            <person name="Spormann A.M."/>
            <person name="Op Den Camp H."/>
            <person name="Overmann J."/>
            <person name="Amann R."/>
            <person name="Jetten M.S.M."/>
            <person name="Mascher T."/>
            <person name="Medema M.H."/>
            <person name="Devos D.P."/>
            <person name="Kaster A.-K."/>
            <person name="Ovreas L."/>
            <person name="Rohde M."/>
            <person name="Galperin M.Y."/>
            <person name="Jogler C."/>
        </authorList>
    </citation>
    <scope>NUCLEOTIDE SEQUENCE [LARGE SCALE GENOMIC DNA]</scope>
    <source>
        <strain evidence="2 3">Poly41</strain>
    </source>
</reference>